<dbReference type="Proteomes" id="UP000289738">
    <property type="component" value="Chromosome B05"/>
</dbReference>
<sequence length="198" mass="22889">MKAASKAEKKCEVVGRIVDEEENKRDLKDLTGEGNIESIRFVEQGLRELASLKQAAHRLKIIFGLAGLKSAELHENLTQAQRLEEKRAGSKLKSRIVAERSIHKWEGRALIKAEIGATKPMHKNLPRKHRKLEVAREMLEDEGDDDKPELDRFVLCTYVQDDVRAGYWLIKNWELCFILSAELLYCICTRLYLFTFDY</sequence>
<keyword evidence="2" id="KW-1185">Reference proteome</keyword>
<protein>
    <submittedName>
        <fullName evidence="1">Uncharacterized protein</fullName>
    </submittedName>
</protein>
<evidence type="ECO:0000313" key="2">
    <source>
        <dbReference type="Proteomes" id="UP000289738"/>
    </source>
</evidence>
<comment type="caution">
    <text evidence="1">The sequence shown here is derived from an EMBL/GenBank/DDBJ whole genome shotgun (WGS) entry which is preliminary data.</text>
</comment>
<dbReference type="EMBL" id="SDMP01000015">
    <property type="protein sequence ID" value="RYR09998.1"/>
    <property type="molecule type" value="Genomic_DNA"/>
</dbReference>
<evidence type="ECO:0000313" key="1">
    <source>
        <dbReference type="EMBL" id="RYR09998.1"/>
    </source>
</evidence>
<name>A0A444Z785_ARAHY</name>
<gene>
    <name evidence="1" type="ORF">Ahy_B05g078448</name>
</gene>
<reference evidence="1 2" key="1">
    <citation type="submission" date="2019-01" db="EMBL/GenBank/DDBJ databases">
        <title>Sequencing of cultivated peanut Arachis hypogaea provides insights into genome evolution and oil improvement.</title>
        <authorList>
            <person name="Chen X."/>
        </authorList>
    </citation>
    <scope>NUCLEOTIDE SEQUENCE [LARGE SCALE GENOMIC DNA]</scope>
    <source>
        <strain evidence="2">cv. Fuhuasheng</strain>
        <tissue evidence="1">Leaves</tissue>
    </source>
</reference>
<proteinExistence type="predicted"/>
<accession>A0A444Z785</accession>
<dbReference type="AlphaFoldDB" id="A0A444Z785"/>
<dbReference type="STRING" id="3818.A0A444Z785"/>
<organism evidence="1 2">
    <name type="scientific">Arachis hypogaea</name>
    <name type="common">Peanut</name>
    <dbReference type="NCBI Taxonomy" id="3818"/>
    <lineage>
        <taxon>Eukaryota</taxon>
        <taxon>Viridiplantae</taxon>
        <taxon>Streptophyta</taxon>
        <taxon>Embryophyta</taxon>
        <taxon>Tracheophyta</taxon>
        <taxon>Spermatophyta</taxon>
        <taxon>Magnoliopsida</taxon>
        <taxon>eudicotyledons</taxon>
        <taxon>Gunneridae</taxon>
        <taxon>Pentapetalae</taxon>
        <taxon>rosids</taxon>
        <taxon>fabids</taxon>
        <taxon>Fabales</taxon>
        <taxon>Fabaceae</taxon>
        <taxon>Papilionoideae</taxon>
        <taxon>50 kb inversion clade</taxon>
        <taxon>dalbergioids sensu lato</taxon>
        <taxon>Dalbergieae</taxon>
        <taxon>Pterocarpus clade</taxon>
        <taxon>Arachis</taxon>
    </lineage>
</organism>